<proteinExistence type="predicted"/>
<accession>A0A372GD64</accession>
<keyword evidence="2" id="KW-1185">Reference proteome</keyword>
<gene>
    <name evidence="1" type="ORF">D0T12_19890</name>
</gene>
<sequence length="78" mass="8528">MARGGWGEDALFLEHRSQLWCPQLADAAVPRFDGQELLGGSVHQPAVTGRNQRHPTGPAHVLVHPAFPSLVLENRVRA</sequence>
<dbReference type="EMBL" id="QVNQ01000006">
    <property type="protein sequence ID" value="RFS83328.1"/>
    <property type="molecule type" value="Genomic_DNA"/>
</dbReference>
<evidence type="ECO:0000313" key="2">
    <source>
        <dbReference type="Proteomes" id="UP000262882"/>
    </source>
</evidence>
<evidence type="ECO:0000313" key="1">
    <source>
        <dbReference type="EMBL" id="RFS83328.1"/>
    </source>
</evidence>
<comment type="caution">
    <text evidence="1">The sequence shown here is derived from an EMBL/GenBank/DDBJ whole genome shotgun (WGS) entry which is preliminary data.</text>
</comment>
<dbReference type="AlphaFoldDB" id="A0A372GD64"/>
<name>A0A372GD64_9ACTN</name>
<protein>
    <submittedName>
        <fullName evidence="1">Uncharacterized protein</fullName>
    </submittedName>
</protein>
<dbReference type="Proteomes" id="UP000262882">
    <property type="component" value="Unassembled WGS sequence"/>
</dbReference>
<reference evidence="1 2" key="1">
    <citation type="submission" date="2018-08" db="EMBL/GenBank/DDBJ databases">
        <title>Actinomadura spongicola sp. nov., isolated from marine sponge Leucetta chagosensis.</title>
        <authorList>
            <person name="Li L."/>
            <person name="Lin H.W."/>
        </authorList>
    </citation>
    <scope>NUCLEOTIDE SEQUENCE [LARGE SCALE GENOMIC DNA]</scope>
    <source>
        <strain evidence="1 2">LHW52907</strain>
    </source>
</reference>
<organism evidence="1 2">
    <name type="scientific">Actinomadura spongiicola</name>
    <dbReference type="NCBI Taxonomy" id="2303421"/>
    <lineage>
        <taxon>Bacteria</taxon>
        <taxon>Bacillati</taxon>
        <taxon>Actinomycetota</taxon>
        <taxon>Actinomycetes</taxon>
        <taxon>Streptosporangiales</taxon>
        <taxon>Thermomonosporaceae</taxon>
        <taxon>Actinomadura</taxon>
    </lineage>
</organism>